<dbReference type="CAZy" id="GH23">
    <property type="family name" value="Glycoside Hydrolase Family 23"/>
</dbReference>
<dbReference type="GO" id="GO:0008933">
    <property type="term" value="F:peptidoglycan lytic transglycosylase activity"/>
    <property type="evidence" value="ECO:0007669"/>
    <property type="project" value="InterPro"/>
</dbReference>
<dbReference type="PANTHER" id="PTHR37423">
    <property type="entry name" value="SOLUBLE LYTIC MUREIN TRANSGLYCOSYLASE-RELATED"/>
    <property type="match status" value="1"/>
</dbReference>
<dbReference type="Gene3D" id="1.25.20.10">
    <property type="entry name" value="Bacterial muramidases"/>
    <property type="match status" value="1"/>
</dbReference>
<reference evidence="5 6" key="1">
    <citation type="journal article" date="2010" name="J. Bacteriol.">
        <title>Complete genome sequence of "Candidatus Puniceispirillum marinum" IMCC1322, a representative of the SAR116 clade in the Alphaproteobacteria.</title>
        <authorList>
            <person name="Oh H.M."/>
            <person name="Kwon K.K."/>
            <person name="Kang I."/>
            <person name="Kang S.G."/>
            <person name="Lee J.H."/>
            <person name="Kim S.J."/>
            <person name="Cho J.C."/>
        </authorList>
    </citation>
    <scope>NUCLEOTIDE SEQUENCE [LARGE SCALE GENOMIC DNA]</scope>
    <source>
        <strain evidence="5 6">IMCC1322</strain>
    </source>
</reference>
<dbReference type="GO" id="GO:0004553">
    <property type="term" value="F:hydrolase activity, hydrolyzing O-glycosyl compounds"/>
    <property type="evidence" value="ECO:0007669"/>
    <property type="project" value="InterPro"/>
</dbReference>
<dbReference type="AlphaFoldDB" id="D5BUG0"/>
<dbReference type="SUPFAM" id="SSF48435">
    <property type="entry name" value="Bacterial muramidases"/>
    <property type="match status" value="1"/>
</dbReference>
<dbReference type="CDD" id="cd13401">
    <property type="entry name" value="Slt70-like"/>
    <property type="match status" value="1"/>
</dbReference>
<evidence type="ECO:0000256" key="3">
    <source>
        <dbReference type="ARBA" id="ARBA00022729"/>
    </source>
</evidence>
<dbReference type="GO" id="GO:0042597">
    <property type="term" value="C:periplasmic space"/>
    <property type="evidence" value="ECO:0007669"/>
    <property type="project" value="InterPro"/>
</dbReference>
<evidence type="ECO:0000256" key="2">
    <source>
        <dbReference type="ARBA" id="ARBA00009387"/>
    </source>
</evidence>
<dbReference type="HOGENOM" id="CLU_020668_0_0_5"/>
<dbReference type="Pfam" id="PF01464">
    <property type="entry name" value="SLT"/>
    <property type="match status" value="1"/>
</dbReference>
<dbReference type="InterPro" id="IPR023346">
    <property type="entry name" value="Lysozyme-like_dom_sf"/>
</dbReference>
<protein>
    <submittedName>
        <fullName evidence="5">Soluble lytic murein transglycosylase and related regulatory protein</fullName>
        <ecNumber evidence="5">3.2.1.-</ecNumber>
    </submittedName>
</protein>
<dbReference type="KEGG" id="apb:SAR116_1664"/>
<comment type="similarity">
    <text evidence="2">Belongs to the virb1 family.</text>
</comment>
<feature type="domain" description="Transglycosylase SLT" evidence="4">
    <location>
        <begin position="432"/>
        <end position="540"/>
    </location>
</feature>
<dbReference type="GO" id="GO:0016020">
    <property type="term" value="C:membrane"/>
    <property type="evidence" value="ECO:0007669"/>
    <property type="project" value="InterPro"/>
</dbReference>
<comment type="similarity">
    <text evidence="1">Belongs to the transglycosylase Slt family.</text>
</comment>
<evidence type="ECO:0000256" key="1">
    <source>
        <dbReference type="ARBA" id="ARBA00007734"/>
    </source>
</evidence>
<keyword evidence="5" id="KW-0378">Hydrolase</keyword>
<dbReference type="GO" id="GO:0000270">
    <property type="term" value="P:peptidoglycan metabolic process"/>
    <property type="evidence" value="ECO:0007669"/>
    <property type="project" value="InterPro"/>
</dbReference>
<sequence length="600" mass="68103">MNAFFKTRILCHLTRPNRTRLYHVSRRLVLFVALTVMGSQSVTATQLPTPLSDFDVALYERLFALQQAGKMKQATREMGRLRDPILMGHLLSQRYLHPTAWRSTYSELASWLRQYNDHPDASRIYWLAKRRKGNSQKAPIKPKSGYLNGYGQAGSYGYRPMIPMTTKARASISTTRNIARKVRRSIRSGWPTGAVNILNSKANKRYLTKQEEAQLRGEVAHAYFIFGYDDKAIRQARYAIGVGRESATMAYWAAGLASWRSGHYEDAGLFFRTLAGFEKVSPGLRSSAAFWAHRVDMRQGRFQNATQYLEIAARELDSFYGVIARKALGQSMDISFDLPAEHPGFMAWLISQKGGQRVLALLQIGRPHDAARELRYLWMDMPDQFKPSVMRLAALHNMPGLSFRVGEIIRKNGGKSWYGALYPHPEFADIDFTVDEALVWAVSRQESGFNPRAKSSAKASGLMQLMPRTAAFIARDRGYRDRKRSELLLPEVNLALGQKYIRHLLDERIIDNSLVRLLAAYNGGPGNLNKWLREVDHQDDIFLLVESMPARETRYYVKNVVSNLAIYRARFGEDAPELMSLAIGDKGTYVPFAKTAQVAK</sequence>
<gene>
    <name evidence="5" type="ordered locus">SAR116_1664</name>
</gene>
<dbReference type="STRING" id="488538.SAR116_1664"/>
<dbReference type="RefSeq" id="WP_013046534.1">
    <property type="nucleotide sequence ID" value="NC_014010.1"/>
</dbReference>
<dbReference type="PANTHER" id="PTHR37423:SF2">
    <property type="entry name" value="MEMBRANE-BOUND LYTIC MUREIN TRANSGLYCOSYLASE C"/>
    <property type="match status" value="1"/>
</dbReference>
<name>D5BUG0_PUNMI</name>
<accession>D5BUG0</accession>
<keyword evidence="3" id="KW-0732">Signal</keyword>
<dbReference type="InterPro" id="IPR000189">
    <property type="entry name" value="Transglyc_AS"/>
</dbReference>
<evidence type="ECO:0000259" key="4">
    <source>
        <dbReference type="Pfam" id="PF01464"/>
    </source>
</evidence>
<dbReference type="eggNOG" id="COG0741">
    <property type="taxonomic scope" value="Bacteria"/>
</dbReference>
<dbReference type="Proteomes" id="UP000007460">
    <property type="component" value="Chromosome"/>
</dbReference>
<organism evidence="5 6">
    <name type="scientific">Puniceispirillum marinum (strain IMCC1322)</name>
    <dbReference type="NCBI Taxonomy" id="488538"/>
    <lineage>
        <taxon>Bacteria</taxon>
        <taxon>Pseudomonadati</taxon>
        <taxon>Pseudomonadota</taxon>
        <taxon>Alphaproteobacteria</taxon>
        <taxon>Candidatus Puniceispirillales</taxon>
        <taxon>Candidatus Puniceispirillaceae</taxon>
        <taxon>Candidatus Puniceispirillum</taxon>
    </lineage>
</organism>
<dbReference type="OrthoDB" id="9815002at2"/>
<dbReference type="SUPFAM" id="SSF53955">
    <property type="entry name" value="Lysozyme-like"/>
    <property type="match status" value="1"/>
</dbReference>
<evidence type="ECO:0000313" key="5">
    <source>
        <dbReference type="EMBL" id="ADE39907.1"/>
    </source>
</evidence>
<keyword evidence="5" id="KW-0326">Glycosidase</keyword>
<proteinExistence type="inferred from homology"/>
<dbReference type="InterPro" id="IPR008258">
    <property type="entry name" value="Transglycosylase_SLT_dom_1"/>
</dbReference>
<evidence type="ECO:0000313" key="6">
    <source>
        <dbReference type="Proteomes" id="UP000007460"/>
    </source>
</evidence>
<dbReference type="EC" id="3.2.1.-" evidence="5"/>
<dbReference type="EMBL" id="CP001751">
    <property type="protein sequence ID" value="ADE39907.1"/>
    <property type="molecule type" value="Genomic_DNA"/>
</dbReference>
<dbReference type="Gene3D" id="1.10.530.10">
    <property type="match status" value="1"/>
</dbReference>
<keyword evidence="6" id="KW-1185">Reference proteome</keyword>
<dbReference type="PROSITE" id="PS00922">
    <property type="entry name" value="TRANSGLYCOSYLASE"/>
    <property type="match status" value="1"/>
</dbReference>
<dbReference type="InterPro" id="IPR008939">
    <property type="entry name" value="Lytic_TGlycosylase_superhlx_U"/>
</dbReference>